<dbReference type="Pfam" id="PF03473">
    <property type="entry name" value="MOSC"/>
    <property type="match status" value="1"/>
</dbReference>
<comment type="caution">
    <text evidence="3">The sequence shown here is derived from an EMBL/GenBank/DDBJ whole genome shotgun (WGS) entry which is preliminary data.</text>
</comment>
<dbReference type="SUPFAM" id="SSF50800">
    <property type="entry name" value="PK beta-barrel domain-like"/>
    <property type="match status" value="1"/>
</dbReference>
<dbReference type="PROSITE" id="PS51340">
    <property type="entry name" value="MOSC"/>
    <property type="match status" value="1"/>
</dbReference>
<dbReference type="EMBL" id="LGRB01000009">
    <property type="protein sequence ID" value="OCT50834.1"/>
    <property type="molecule type" value="Genomic_DNA"/>
</dbReference>
<protein>
    <submittedName>
        <fullName evidence="3">MOSC domain protein</fullName>
    </submittedName>
</protein>
<dbReference type="PANTHER" id="PTHR14237">
    <property type="entry name" value="MOLYBDOPTERIN COFACTOR SULFURASE MOSC"/>
    <property type="match status" value="1"/>
</dbReference>
<name>A0A1C1CQP5_9EURO</name>
<accession>A0A1C1CQP5</accession>
<sequence>MDEAAVIIPPILLAVTLICLQEAWRMRISLEGYNQVTLGGPSNMKDEMDQKYAKPPGSRENADGSRWRVKALYIHPIKSCAAVELGVAELDAAGFTWDRKFAFAELLNPQTRSNATDTGKMPKWTFRTLRQPGWERLALVRPEIWLPDPSRKKLSNDQGWMVVRYPHVPVGPLAPLFRLLIWLGFVSDERSFRVPLVPPPNHKYPSEDVTVWKDSPNWLNYGVHLPKDLGPFLGVSNPITLFRVDPNSYRKVYRCAPRKEQLGYQPVVGFADAYPVHLLNIASVRDIAKRVEKDIPRFSARRFRSNILVDGPGSYDEDDWKRVRIGNHIFYCACRTVRCRLPNVDPDTAERHPVEPDKTLKSFRCIDEGDPLNACLGLQLVPADPDPFQLHAGDEVVVLERGHHKYIKQ</sequence>
<feature type="region of interest" description="Disordered" evidence="1">
    <location>
        <begin position="42"/>
        <end position="63"/>
    </location>
</feature>
<dbReference type="InterPro" id="IPR005302">
    <property type="entry name" value="MoCF_Sase_C"/>
</dbReference>
<gene>
    <name evidence="3" type="ORF">CLCR_08653</name>
</gene>
<dbReference type="Proteomes" id="UP000094526">
    <property type="component" value="Unassembled WGS sequence"/>
</dbReference>
<proteinExistence type="predicted"/>
<dbReference type="VEuPathDB" id="FungiDB:G647_09479"/>
<dbReference type="GO" id="GO:0030170">
    <property type="term" value="F:pyridoxal phosphate binding"/>
    <property type="evidence" value="ECO:0007669"/>
    <property type="project" value="InterPro"/>
</dbReference>
<dbReference type="PANTHER" id="PTHR14237:SF23">
    <property type="entry name" value="MOSC DOMAIN PROTEIN (AFU_ORTHOLOGUE AFUA_7G05900)"/>
    <property type="match status" value="1"/>
</dbReference>
<keyword evidence="4" id="KW-1185">Reference proteome</keyword>
<dbReference type="AlphaFoldDB" id="A0A1C1CQP5"/>
<dbReference type="STRING" id="86049.A0A1C1CQP5"/>
<dbReference type="VEuPathDB" id="FungiDB:CLCR_08653"/>
<reference evidence="4" key="1">
    <citation type="submission" date="2015-07" db="EMBL/GenBank/DDBJ databases">
        <authorList>
            <person name="Teixeira M.M."/>
            <person name="Souza R.C."/>
            <person name="Almeida L.G."/>
            <person name="Vicente V.A."/>
            <person name="de Hoog S."/>
            <person name="Bocca A.L."/>
            <person name="de Almeida S.R."/>
            <person name="Vasconcelos A.T."/>
            <person name="Felipe M.S."/>
        </authorList>
    </citation>
    <scope>NUCLEOTIDE SEQUENCE [LARGE SCALE GENOMIC DNA]</scope>
    <source>
        <strain evidence="4">KSF</strain>
    </source>
</reference>
<dbReference type="OrthoDB" id="17255at2759"/>
<evidence type="ECO:0000313" key="4">
    <source>
        <dbReference type="Proteomes" id="UP000094526"/>
    </source>
</evidence>
<dbReference type="InterPro" id="IPR005303">
    <property type="entry name" value="MOCOS_middle"/>
</dbReference>
<organism evidence="3 4">
    <name type="scientific">Cladophialophora carrionii</name>
    <dbReference type="NCBI Taxonomy" id="86049"/>
    <lineage>
        <taxon>Eukaryota</taxon>
        <taxon>Fungi</taxon>
        <taxon>Dikarya</taxon>
        <taxon>Ascomycota</taxon>
        <taxon>Pezizomycotina</taxon>
        <taxon>Eurotiomycetes</taxon>
        <taxon>Chaetothyriomycetidae</taxon>
        <taxon>Chaetothyriales</taxon>
        <taxon>Herpotrichiellaceae</taxon>
        <taxon>Cladophialophora</taxon>
    </lineage>
</organism>
<evidence type="ECO:0000259" key="2">
    <source>
        <dbReference type="PROSITE" id="PS51340"/>
    </source>
</evidence>
<dbReference type="Pfam" id="PF03476">
    <property type="entry name" value="MOSC_N"/>
    <property type="match status" value="1"/>
</dbReference>
<dbReference type="eggNOG" id="KOG2362">
    <property type="taxonomic scope" value="Eukaryota"/>
</dbReference>
<dbReference type="InterPro" id="IPR011037">
    <property type="entry name" value="Pyrv_Knase-like_insert_dom_sf"/>
</dbReference>
<dbReference type="GO" id="GO:0030151">
    <property type="term" value="F:molybdenum ion binding"/>
    <property type="evidence" value="ECO:0007669"/>
    <property type="project" value="InterPro"/>
</dbReference>
<evidence type="ECO:0000313" key="3">
    <source>
        <dbReference type="EMBL" id="OCT50834.1"/>
    </source>
</evidence>
<feature type="domain" description="MOSC" evidence="2">
    <location>
        <begin position="239"/>
        <end position="399"/>
    </location>
</feature>
<evidence type="ECO:0000256" key="1">
    <source>
        <dbReference type="SAM" id="MobiDB-lite"/>
    </source>
</evidence>
<dbReference type="GO" id="GO:0003824">
    <property type="term" value="F:catalytic activity"/>
    <property type="evidence" value="ECO:0007669"/>
    <property type="project" value="InterPro"/>
</dbReference>